<evidence type="ECO:0000256" key="1">
    <source>
        <dbReference type="ARBA" id="ARBA00004948"/>
    </source>
</evidence>
<dbReference type="InterPro" id="IPR036206">
    <property type="entry name" value="ThiamineP_synth_sf"/>
</dbReference>
<dbReference type="SUPFAM" id="SSF51391">
    <property type="entry name" value="Thiamin phosphate synthase"/>
    <property type="match status" value="1"/>
</dbReference>
<dbReference type="PANTHER" id="PTHR20857">
    <property type="entry name" value="THIAMINE-PHOSPHATE PYROPHOSPHORYLASE"/>
    <property type="match status" value="1"/>
</dbReference>
<keyword evidence="2" id="KW-0784">Thiamine biosynthesis</keyword>
<dbReference type="Proteomes" id="UP000244911">
    <property type="component" value="Unassembled WGS sequence"/>
</dbReference>
<reference evidence="4 5" key="1">
    <citation type="submission" date="2018-03" db="EMBL/GenBank/DDBJ databases">
        <authorList>
            <person name="Keele B.F."/>
        </authorList>
    </citation>
    <scope>NUCLEOTIDE SEQUENCE [LARGE SCALE GENOMIC DNA]</scope>
    <source>
        <strain evidence="4 5">CECT 8811</strain>
    </source>
</reference>
<dbReference type="CDD" id="cd00564">
    <property type="entry name" value="TMP_TenI"/>
    <property type="match status" value="1"/>
</dbReference>
<comment type="pathway">
    <text evidence="1">Cofactor biosynthesis; thiamine diphosphate biosynthesis.</text>
</comment>
<dbReference type="InterPro" id="IPR013785">
    <property type="entry name" value="Aldolase_TIM"/>
</dbReference>
<sequence length="213" mass="23113">MAENTQETEMDRPQLYLVTPPEIELSRFPTELAKVLDTYDTACLRLSLATTDEDRIMRAADACREVAHARDVPIVIAEHALLVERLGLDGVHLGDGARRVRKTRDDLGADAIVGAYCAASRHDGMNAGEVGADYVSFGPAGTTPLGDGTRAEQDLFTWWSQVVEVPVVAEGALDEDTIRALTPVTDFFAIGEEIWRTDDPSATLGRLLAAMDA</sequence>
<dbReference type="GO" id="GO:0004789">
    <property type="term" value="F:thiamine-phosphate diphosphorylase activity"/>
    <property type="evidence" value="ECO:0007669"/>
    <property type="project" value="UniProtKB-EC"/>
</dbReference>
<keyword evidence="4" id="KW-0808">Transferase</keyword>
<accession>A0A2R8AJX9</accession>
<keyword evidence="5" id="KW-1185">Reference proteome</keyword>
<dbReference type="RefSeq" id="WP_245924584.1">
    <property type="nucleotide sequence ID" value="NZ_OMOI01000001.1"/>
</dbReference>
<evidence type="ECO:0000256" key="2">
    <source>
        <dbReference type="ARBA" id="ARBA00022977"/>
    </source>
</evidence>
<dbReference type="PANTHER" id="PTHR20857:SF15">
    <property type="entry name" value="THIAMINE-PHOSPHATE SYNTHASE"/>
    <property type="match status" value="1"/>
</dbReference>
<name>A0A2R8AJX9_9RHOB</name>
<dbReference type="GO" id="GO:0005737">
    <property type="term" value="C:cytoplasm"/>
    <property type="evidence" value="ECO:0007669"/>
    <property type="project" value="TreeGrafter"/>
</dbReference>
<proteinExistence type="predicted"/>
<dbReference type="Pfam" id="PF02581">
    <property type="entry name" value="TMP-TENI"/>
    <property type="match status" value="1"/>
</dbReference>
<organism evidence="4 5">
    <name type="scientific">Aliiroseovarius pelagivivens</name>
    <dbReference type="NCBI Taxonomy" id="1639690"/>
    <lineage>
        <taxon>Bacteria</taxon>
        <taxon>Pseudomonadati</taxon>
        <taxon>Pseudomonadota</taxon>
        <taxon>Alphaproteobacteria</taxon>
        <taxon>Rhodobacterales</taxon>
        <taxon>Paracoccaceae</taxon>
        <taxon>Aliiroseovarius</taxon>
    </lineage>
</organism>
<feature type="domain" description="Thiamine phosphate synthase/TenI" evidence="3">
    <location>
        <begin position="15"/>
        <end position="181"/>
    </location>
</feature>
<evidence type="ECO:0000259" key="3">
    <source>
        <dbReference type="Pfam" id="PF02581"/>
    </source>
</evidence>
<dbReference type="Gene3D" id="3.20.20.70">
    <property type="entry name" value="Aldolase class I"/>
    <property type="match status" value="1"/>
</dbReference>
<gene>
    <name evidence="4" type="primary">thiE</name>
    <name evidence="4" type="ORF">ALP8811_01319</name>
</gene>
<protein>
    <submittedName>
        <fullName evidence="4">Thiamine-phosphate synthase</fullName>
        <ecNumber evidence="4">2.5.1.3</ecNumber>
    </submittedName>
</protein>
<evidence type="ECO:0000313" key="4">
    <source>
        <dbReference type="EMBL" id="SPF76316.1"/>
    </source>
</evidence>
<dbReference type="GO" id="GO:0009228">
    <property type="term" value="P:thiamine biosynthetic process"/>
    <property type="evidence" value="ECO:0007669"/>
    <property type="project" value="UniProtKB-KW"/>
</dbReference>
<dbReference type="EMBL" id="OMOI01000001">
    <property type="protein sequence ID" value="SPF76316.1"/>
    <property type="molecule type" value="Genomic_DNA"/>
</dbReference>
<evidence type="ECO:0000313" key="5">
    <source>
        <dbReference type="Proteomes" id="UP000244911"/>
    </source>
</evidence>
<dbReference type="InterPro" id="IPR022998">
    <property type="entry name" value="ThiamineP_synth_TenI"/>
</dbReference>
<dbReference type="AlphaFoldDB" id="A0A2R8AJX9"/>
<dbReference type="EC" id="2.5.1.3" evidence="4"/>